<dbReference type="EMBL" id="JBHSMU010000003">
    <property type="protein sequence ID" value="MFC5458649.1"/>
    <property type="molecule type" value="Genomic_DNA"/>
</dbReference>
<dbReference type="InterPro" id="IPR003495">
    <property type="entry name" value="CobW/HypB/UreG_nucleotide-bd"/>
</dbReference>
<evidence type="ECO:0000313" key="3">
    <source>
        <dbReference type="EMBL" id="MFC5458649.1"/>
    </source>
</evidence>
<evidence type="ECO:0000256" key="1">
    <source>
        <dbReference type="SAM" id="MobiDB-lite"/>
    </source>
</evidence>
<reference evidence="4" key="1">
    <citation type="journal article" date="2019" name="Int. J. Syst. Evol. Microbiol.">
        <title>The Global Catalogue of Microorganisms (GCM) 10K type strain sequencing project: providing services to taxonomists for standard genome sequencing and annotation.</title>
        <authorList>
            <consortium name="The Broad Institute Genomics Platform"/>
            <consortium name="The Broad Institute Genome Sequencing Center for Infectious Disease"/>
            <person name="Wu L."/>
            <person name="Ma J."/>
        </authorList>
    </citation>
    <scope>NUCLEOTIDE SEQUENCE [LARGE SCALE GENOMIC DNA]</scope>
    <source>
        <strain evidence="4">KACC 12649</strain>
    </source>
</reference>
<keyword evidence="4" id="KW-1185">Reference proteome</keyword>
<proteinExistence type="predicted"/>
<evidence type="ECO:0000259" key="2">
    <source>
        <dbReference type="Pfam" id="PF02492"/>
    </source>
</evidence>
<dbReference type="Proteomes" id="UP001596050">
    <property type="component" value="Unassembled WGS sequence"/>
</dbReference>
<evidence type="ECO:0000313" key="4">
    <source>
        <dbReference type="Proteomes" id="UP001596050"/>
    </source>
</evidence>
<dbReference type="Pfam" id="PF02492">
    <property type="entry name" value="cobW"/>
    <property type="match status" value="1"/>
</dbReference>
<comment type="caution">
    <text evidence="3">The sequence shown here is derived from an EMBL/GenBank/DDBJ whole genome shotgun (WGS) entry which is preliminary data.</text>
</comment>
<feature type="region of interest" description="Disordered" evidence="1">
    <location>
        <begin position="1"/>
        <end position="24"/>
    </location>
</feature>
<name>A0ABW0KYZ9_9BURK</name>
<dbReference type="RefSeq" id="WP_379779683.1">
    <property type="nucleotide sequence ID" value="NZ_JBHSMU010000003.1"/>
</dbReference>
<protein>
    <submittedName>
        <fullName evidence="3">GTP-binding protein</fullName>
    </submittedName>
</protein>
<feature type="domain" description="CobW/HypB/UreG nucleotide-binding" evidence="2">
    <location>
        <begin position="69"/>
        <end position="126"/>
    </location>
</feature>
<organism evidence="3 4">
    <name type="scientific">Massilia niabensis</name>
    <dbReference type="NCBI Taxonomy" id="544910"/>
    <lineage>
        <taxon>Bacteria</taxon>
        <taxon>Pseudomonadati</taxon>
        <taxon>Pseudomonadota</taxon>
        <taxon>Betaproteobacteria</taxon>
        <taxon>Burkholderiales</taxon>
        <taxon>Oxalobacteraceae</taxon>
        <taxon>Telluria group</taxon>
        <taxon>Massilia</taxon>
    </lineage>
</organism>
<gene>
    <name evidence="3" type="ORF">ACFPN5_02340</name>
</gene>
<accession>A0ABW0KYZ9</accession>
<sequence>MRAGEGGPKPRYEPFSSGSSLRHPIPTALVTGASASAREAAIADAIASEHSSSTPRNGPVAVILEGLPDGNLVLETSDELLISRIAPGCLCCAGNLVMRVTLNRLLRQRPSRLFIGVAGTAHLDQLRSWLSSAPYDQLLALTPDPGT</sequence>